<evidence type="ECO:0000256" key="2">
    <source>
        <dbReference type="ARBA" id="ARBA00005417"/>
    </source>
</evidence>
<feature type="domain" description="ABC transporter" evidence="6">
    <location>
        <begin position="4"/>
        <end position="253"/>
    </location>
</feature>
<dbReference type="GO" id="GO:0005524">
    <property type="term" value="F:ATP binding"/>
    <property type="evidence" value="ECO:0007669"/>
    <property type="project" value="UniProtKB-KW"/>
</dbReference>
<dbReference type="PANTHER" id="PTHR43776">
    <property type="entry name" value="TRANSPORT ATP-BINDING PROTEIN"/>
    <property type="match status" value="1"/>
</dbReference>
<evidence type="ECO:0000256" key="5">
    <source>
        <dbReference type="ARBA" id="ARBA00022840"/>
    </source>
</evidence>
<dbReference type="InterPro" id="IPR027417">
    <property type="entry name" value="P-loop_NTPase"/>
</dbReference>
<sequence>MTLLQVSNLSVDFFTTRQIVHAVRDVSFAVATGERVGLVGESGSGKTTTALALMRMLKPPGRIVAGSARIGDLDLVGLKGPAIRAARLKTISYIPQGAMNSLSPVLRVREQMLDGLADHGIRLSAREAKARVDDALAGVGLAASVADLFPHQLSGGMKQRVCIAIAMMLDPKIIIADEPTSALDVISQRQVIQTLHAAQKRIGCGMVIIGHDMGLMAQATDRIIVMKDGRIVEDAPTRRLFAAPQHAYSAELIESVPTLGSRPSRPSGERRAAGAPFLELTGVSKTFGGGLLGGHSKQALAPIDLRIDAERPRVIAVVGQSGSGKTTLARIMLGLEPPSEGQFRYRGQDVGQLSAPERARFRREVQAIFQDPYASFNPFYRVDHALLMPLLHLGAAGSRTEAREAMEAACRDVGLNPREVLGRFPHELSGGQRQRLMIARALALKPRLIVADEPVSMVDASLRMTILNNLRALRQEHAISVVYITHDLATAYQVSDEVIVLYDGRLVEAGAPERVIEKPQHAYTRALVSAIPWPDPDRNWPLVEPDRASWNQPAVVQPGATCLG</sequence>
<dbReference type="Gene3D" id="3.40.50.300">
    <property type="entry name" value="P-loop containing nucleotide triphosphate hydrolases"/>
    <property type="match status" value="2"/>
</dbReference>
<evidence type="ECO:0000259" key="6">
    <source>
        <dbReference type="PROSITE" id="PS50893"/>
    </source>
</evidence>
<reference evidence="8" key="1">
    <citation type="journal article" date="2019" name="Int. J. Syst. Evol. Microbiol.">
        <title>The Global Catalogue of Microorganisms (GCM) 10K type strain sequencing project: providing services to taxonomists for standard genome sequencing and annotation.</title>
        <authorList>
            <consortium name="The Broad Institute Genomics Platform"/>
            <consortium name="The Broad Institute Genome Sequencing Center for Infectious Disease"/>
            <person name="Wu L."/>
            <person name="Ma J."/>
        </authorList>
    </citation>
    <scope>NUCLEOTIDE SEQUENCE [LARGE SCALE GENOMIC DNA]</scope>
    <source>
        <strain evidence="8">CGMCC 1.16326</strain>
    </source>
</reference>
<organism evidence="7 8">
    <name type="scientific">Bosea vestrisii</name>
    <dbReference type="NCBI Taxonomy" id="151416"/>
    <lineage>
        <taxon>Bacteria</taxon>
        <taxon>Pseudomonadati</taxon>
        <taxon>Pseudomonadota</taxon>
        <taxon>Alphaproteobacteria</taxon>
        <taxon>Hyphomicrobiales</taxon>
        <taxon>Boseaceae</taxon>
        <taxon>Bosea</taxon>
    </lineage>
</organism>
<comment type="caution">
    <text evidence="7">The sequence shown here is derived from an EMBL/GenBank/DDBJ whole genome shotgun (WGS) entry which is preliminary data.</text>
</comment>
<evidence type="ECO:0000313" key="8">
    <source>
        <dbReference type="Proteomes" id="UP001596104"/>
    </source>
</evidence>
<evidence type="ECO:0000256" key="3">
    <source>
        <dbReference type="ARBA" id="ARBA00022448"/>
    </source>
</evidence>
<dbReference type="PROSITE" id="PS00211">
    <property type="entry name" value="ABC_TRANSPORTER_1"/>
    <property type="match status" value="2"/>
</dbReference>
<name>A0ABW0HDE1_9HYPH</name>
<keyword evidence="5 7" id="KW-0067">ATP-binding</keyword>
<dbReference type="InterPro" id="IPR017871">
    <property type="entry name" value="ABC_transporter-like_CS"/>
</dbReference>
<evidence type="ECO:0000313" key="7">
    <source>
        <dbReference type="EMBL" id="MFC5393959.1"/>
    </source>
</evidence>
<dbReference type="InterPro" id="IPR003593">
    <property type="entry name" value="AAA+_ATPase"/>
</dbReference>
<dbReference type="InterPro" id="IPR003439">
    <property type="entry name" value="ABC_transporter-like_ATP-bd"/>
</dbReference>
<feature type="domain" description="ABC transporter" evidence="6">
    <location>
        <begin position="278"/>
        <end position="528"/>
    </location>
</feature>
<dbReference type="SUPFAM" id="SSF52540">
    <property type="entry name" value="P-loop containing nucleoside triphosphate hydrolases"/>
    <property type="match status" value="2"/>
</dbReference>
<dbReference type="Pfam" id="PF08352">
    <property type="entry name" value="oligo_HPY"/>
    <property type="match status" value="2"/>
</dbReference>
<dbReference type="InterPro" id="IPR013563">
    <property type="entry name" value="Oligopep_ABC_C"/>
</dbReference>
<comment type="similarity">
    <text evidence="2">Belongs to the ABC transporter superfamily.</text>
</comment>
<accession>A0ABW0HDE1</accession>
<evidence type="ECO:0000256" key="4">
    <source>
        <dbReference type="ARBA" id="ARBA00022741"/>
    </source>
</evidence>
<dbReference type="SMART" id="SM00382">
    <property type="entry name" value="AAA"/>
    <property type="match status" value="2"/>
</dbReference>
<dbReference type="InterPro" id="IPR050319">
    <property type="entry name" value="ABC_transp_ATP-bind"/>
</dbReference>
<keyword evidence="4" id="KW-0547">Nucleotide-binding</keyword>
<dbReference type="Pfam" id="PF00005">
    <property type="entry name" value="ABC_tran"/>
    <property type="match status" value="2"/>
</dbReference>
<dbReference type="Proteomes" id="UP001596104">
    <property type="component" value="Unassembled WGS sequence"/>
</dbReference>
<dbReference type="PROSITE" id="PS50893">
    <property type="entry name" value="ABC_TRANSPORTER_2"/>
    <property type="match status" value="2"/>
</dbReference>
<dbReference type="EMBL" id="JBHSLV010000025">
    <property type="protein sequence ID" value="MFC5393959.1"/>
    <property type="molecule type" value="Genomic_DNA"/>
</dbReference>
<comment type="subcellular location">
    <subcellularLocation>
        <location evidence="1">Cell inner membrane</location>
        <topology evidence="1">Peripheral membrane protein</topology>
    </subcellularLocation>
</comment>
<evidence type="ECO:0000256" key="1">
    <source>
        <dbReference type="ARBA" id="ARBA00004417"/>
    </source>
</evidence>
<dbReference type="RefSeq" id="WP_377009028.1">
    <property type="nucleotide sequence ID" value="NZ_JBHSLV010000025.1"/>
</dbReference>
<dbReference type="CDD" id="cd03257">
    <property type="entry name" value="ABC_NikE_OppD_transporters"/>
    <property type="match status" value="2"/>
</dbReference>
<keyword evidence="3" id="KW-0813">Transport</keyword>
<protein>
    <submittedName>
        <fullName evidence="7">ABC transporter ATP-binding protein</fullName>
    </submittedName>
</protein>
<gene>
    <name evidence="7" type="ORF">ACFPPC_15040</name>
</gene>
<keyword evidence="8" id="KW-1185">Reference proteome</keyword>
<proteinExistence type="inferred from homology"/>